<dbReference type="EC" id="2.7.1.180" evidence="2"/>
<evidence type="ECO:0000256" key="5">
    <source>
        <dbReference type="ARBA" id="ARBA00022679"/>
    </source>
</evidence>
<dbReference type="AlphaFoldDB" id="A0A644ZXR3"/>
<comment type="caution">
    <text evidence="11">The sequence shown here is derived from an EMBL/GenBank/DDBJ whole genome shotgun (WGS) entry which is preliminary data.</text>
</comment>
<sequence>MLDASAIAKGQSSDVIGKLLESNGCENYMIEIGGEVACKGVNPSGKKWQIGIDKPIDSPFDNDDELQTIVAISGVGLATSGNYRQFYYKDGKKYAHTINPKTGYPVDHNLLSATVIAPTCMQADAYATAFMVLGVKNSLALCKKIPGMECYLIYVDDKGNNKVAYSDGFKKYLAE</sequence>
<gene>
    <name evidence="11" type="primary">apbE_25</name>
    <name evidence="11" type="ORF">SDC9_92193</name>
</gene>
<evidence type="ECO:0000256" key="2">
    <source>
        <dbReference type="ARBA" id="ARBA00011955"/>
    </source>
</evidence>
<evidence type="ECO:0000256" key="10">
    <source>
        <dbReference type="ARBA" id="ARBA00048540"/>
    </source>
</evidence>
<reference evidence="11" key="1">
    <citation type="submission" date="2019-08" db="EMBL/GenBank/DDBJ databases">
        <authorList>
            <person name="Kucharzyk K."/>
            <person name="Murdoch R.W."/>
            <person name="Higgins S."/>
            <person name="Loffler F."/>
        </authorList>
    </citation>
    <scope>NUCLEOTIDE SEQUENCE</scope>
</reference>
<keyword evidence="7" id="KW-0274">FAD</keyword>
<dbReference type="EMBL" id="VSSQ01010900">
    <property type="protein sequence ID" value="MPM45506.1"/>
    <property type="molecule type" value="Genomic_DNA"/>
</dbReference>
<evidence type="ECO:0000256" key="4">
    <source>
        <dbReference type="ARBA" id="ARBA00022630"/>
    </source>
</evidence>
<organism evidence="11">
    <name type="scientific">bioreactor metagenome</name>
    <dbReference type="NCBI Taxonomy" id="1076179"/>
    <lineage>
        <taxon>unclassified sequences</taxon>
        <taxon>metagenomes</taxon>
        <taxon>ecological metagenomes</taxon>
    </lineage>
</organism>
<keyword evidence="5 11" id="KW-0808">Transferase</keyword>
<dbReference type="PANTHER" id="PTHR30040:SF2">
    <property type="entry name" value="FAD:PROTEIN FMN TRANSFERASE"/>
    <property type="match status" value="1"/>
</dbReference>
<keyword evidence="6" id="KW-0479">Metal-binding</keyword>
<dbReference type="GO" id="GO:0016740">
    <property type="term" value="F:transferase activity"/>
    <property type="evidence" value="ECO:0007669"/>
    <property type="project" value="UniProtKB-KW"/>
</dbReference>
<dbReference type="InterPro" id="IPR003374">
    <property type="entry name" value="ApbE-like_sf"/>
</dbReference>
<proteinExistence type="predicted"/>
<evidence type="ECO:0000256" key="1">
    <source>
        <dbReference type="ARBA" id="ARBA00001946"/>
    </source>
</evidence>
<evidence type="ECO:0000256" key="9">
    <source>
        <dbReference type="ARBA" id="ARBA00031306"/>
    </source>
</evidence>
<keyword evidence="8" id="KW-0460">Magnesium</keyword>
<dbReference type="Gene3D" id="3.10.520.10">
    <property type="entry name" value="ApbE-like domains"/>
    <property type="match status" value="1"/>
</dbReference>
<evidence type="ECO:0000256" key="3">
    <source>
        <dbReference type="ARBA" id="ARBA00016337"/>
    </source>
</evidence>
<dbReference type="SUPFAM" id="SSF143631">
    <property type="entry name" value="ApbE-like"/>
    <property type="match status" value="1"/>
</dbReference>
<evidence type="ECO:0000256" key="6">
    <source>
        <dbReference type="ARBA" id="ARBA00022723"/>
    </source>
</evidence>
<accession>A0A644ZXR3</accession>
<dbReference type="InterPro" id="IPR024932">
    <property type="entry name" value="ApbE"/>
</dbReference>
<name>A0A644ZXR3_9ZZZZ</name>
<dbReference type="Pfam" id="PF02424">
    <property type="entry name" value="ApbE"/>
    <property type="match status" value="1"/>
</dbReference>
<comment type="cofactor">
    <cofactor evidence="1">
        <name>Mg(2+)</name>
        <dbReference type="ChEBI" id="CHEBI:18420"/>
    </cofactor>
</comment>
<evidence type="ECO:0000256" key="7">
    <source>
        <dbReference type="ARBA" id="ARBA00022827"/>
    </source>
</evidence>
<evidence type="ECO:0000313" key="11">
    <source>
        <dbReference type="EMBL" id="MPM45506.1"/>
    </source>
</evidence>
<dbReference type="GO" id="GO:0046872">
    <property type="term" value="F:metal ion binding"/>
    <property type="evidence" value="ECO:0007669"/>
    <property type="project" value="UniProtKB-KW"/>
</dbReference>
<keyword evidence="4" id="KW-0285">Flavoprotein</keyword>
<evidence type="ECO:0000256" key="8">
    <source>
        <dbReference type="ARBA" id="ARBA00022842"/>
    </source>
</evidence>
<comment type="catalytic activity">
    <reaction evidence="10">
        <text>L-threonyl-[protein] + FAD = FMN-L-threonyl-[protein] + AMP + H(+)</text>
        <dbReference type="Rhea" id="RHEA:36847"/>
        <dbReference type="Rhea" id="RHEA-COMP:11060"/>
        <dbReference type="Rhea" id="RHEA-COMP:11061"/>
        <dbReference type="ChEBI" id="CHEBI:15378"/>
        <dbReference type="ChEBI" id="CHEBI:30013"/>
        <dbReference type="ChEBI" id="CHEBI:57692"/>
        <dbReference type="ChEBI" id="CHEBI:74257"/>
        <dbReference type="ChEBI" id="CHEBI:456215"/>
        <dbReference type="EC" id="2.7.1.180"/>
    </reaction>
</comment>
<dbReference type="PANTHER" id="PTHR30040">
    <property type="entry name" value="THIAMINE BIOSYNTHESIS LIPOPROTEIN APBE"/>
    <property type="match status" value="1"/>
</dbReference>
<protein>
    <recommendedName>
        <fullName evidence="3">FAD:protein FMN transferase</fullName>
        <ecNumber evidence="2">2.7.1.180</ecNumber>
    </recommendedName>
    <alternativeName>
        <fullName evidence="9">Flavin transferase</fullName>
    </alternativeName>
</protein>